<dbReference type="SUPFAM" id="SSF69572">
    <property type="entry name" value="Activating enzymes of the ubiquitin-like proteins"/>
    <property type="match status" value="1"/>
</dbReference>
<dbReference type="InterPro" id="IPR028885">
    <property type="entry name" value="MOCS3/Uba4"/>
</dbReference>
<dbReference type="CDD" id="cd00757">
    <property type="entry name" value="ThiF_MoeB_HesA_family"/>
    <property type="match status" value="1"/>
</dbReference>
<reference evidence="14 15" key="1">
    <citation type="submission" date="2023-11" db="EMBL/GenBank/DDBJ databases">
        <title>Halocaridina rubra genome assembly.</title>
        <authorList>
            <person name="Smith C."/>
        </authorList>
    </citation>
    <scope>NUCLEOTIDE SEQUENCE [LARGE SCALE GENOMIC DNA]</scope>
    <source>
        <strain evidence="14">EP-1</strain>
        <tissue evidence="14">Whole</tissue>
    </source>
</reference>
<evidence type="ECO:0000256" key="12">
    <source>
        <dbReference type="SAM" id="Coils"/>
    </source>
</evidence>
<feature type="binding site" evidence="11">
    <location>
        <position position="362"/>
    </location>
    <ligand>
        <name>Zn(2+)</name>
        <dbReference type="ChEBI" id="CHEBI:29105"/>
    </ligand>
</feature>
<dbReference type="GO" id="GO:0046872">
    <property type="term" value="F:metal ion binding"/>
    <property type="evidence" value="ECO:0007669"/>
    <property type="project" value="UniProtKB-KW"/>
</dbReference>
<feature type="binding site" evidence="11">
    <location>
        <position position="154"/>
    </location>
    <ligand>
        <name>ATP</name>
        <dbReference type="ChEBI" id="CHEBI:30616"/>
    </ligand>
</feature>
<feature type="binding site" evidence="11">
    <location>
        <position position="199"/>
    </location>
    <ligand>
        <name>ATP</name>
        <dbReference type="ChEBI" id="CHEBI:30616"/>
    </ligand>
</feature>
<evidence type="ECO:0000256" key="10">
    <source>
        <dbReference type="ARBA" id="ARBA00023268"/>
    </source>
</evidence>
<organism evidence="14 15">
    <name type="scientific">Halocaridina rubra</name>
    <name type="common">Hawaiian red shrimp</name>
    <dbReference type="NCBI Taxonomy" id="373956"/>
    <lineage>
        <taxon>Eukaryota</taxon>
        <taxon>Metazoa</taxon>
        <taxon>Ecdysozoa</taxon>
        <taxon>Arthropoda</taxon>
        <taxon>Crustacea</taxon>
        <taxon>Multicrustacea</taxon>
        <taxon>Malacostraca</taxon>
        <taxon>Eumalacostraca</taxon>
        <taxon>Eucarida</taxon>
        <taxon>Decapoda</taxon>
        <taxon>Pleocyemata</taxon>
        <taxon>Caridea</taxon>
        <taxon>Atyoidea</taxon>
        <taxon>Atyidae</taxon>
        <taxon>Halocaridina</taxon>
    </lineage>
</organism>
<dbReference type="GO" id="GO:0032447">
    <property type="term" value="P:protein urmylation"/>
    <property type="evidence" value="ECO:0007669"/>
    <property type="project" value="TreeGrafter"/>
</dbReference>
<dbReference type="Gene3D" id="3.40.50.720">
    <property type="entry name" value="NAD(P)-binding Rossmann-like Domain"/>
    <property type="match status" value="1"/>
</dbReference>
<keyword evidence="8 11" id="KW-0067">ATP-binding</keyword>
<dbReference type="Gene3D" id="3.40.250.10">
    <property type="entry name" value="Rhodanese-like domain"/>
    <property type="match status" value="1"/>
</dbReference>
<evidence type="ECO:0000256" key="1">
    <source>
        <dbReference type="ARBA" id="ARBA00004514"/>
    </source>
</evidence>
<protein>
    <recommendedName>
        <fullName evidence="11">Adenylyltransferase and sulfurtransferase MOCS3 homolog</fullName>
    </recommendedName>
    <alternativeName>
        <fullName evidence="11">UBA4 homolog</fullName>
    </alternativeName>
    <alternativeName>
        <fullName evidence="11">Ubiquitin-like protein activator 4 homolog</fullName>
    </alternativeName>
    <domain>
        <recommendedName>
            <fullName evidence="11">Adenylyltransferase</fullName>
            <ecNumber evidence="11">2.7.7.-</ecNumber>
        </recommendedName>
    </domain>
    <domain>
        <recommendedName>
            <fullName evidence="11">Sulfurtransferase</fullName>
            <ecNumber evidence="11">2.8.1.-</ecNumber>
        </recommendedName>
    </domain>
</protein>
<dbReference type="GO" id="GO:0070566">
    <property type="term" value="F:adenylyltransferase activity"/>
    <property type="evidence" value="ECO:0007669"/>
    <property type="project" value="InterPro"/>
</dbReference>
<dbReference type="PROSITE" id="PS50206">
    <property type="entry name" value="RHODANESE_3"/>
    <property type="match status" value="1"/>
</dbReference>
<comment type="caution">
    <text evidence="14">The sequence shown here is derived from an EMBL/GenBank/DDBJ whole genome shotgun (WGS) entry which is preliminary data.</text>
</comment>
<gene>
    <name evidence="14" type="primary">MOCS3</name>
    <name evidence="14" type="ORF">SK128_016129</name>
</gene>
<dbReference type="GO" id="GO:0006777">
    <property type="term" value="P:Mo-molybdopterin cofactor biosynthetic process"/>
    <property type="evidence" value="ECO:0007669"/>
    <property type="project" value="UniProtKB-UniRule"/>
</dbReference>
<dbReference type="InterPro" id="IPR036873">
    <property type="entry name" value="Rhodanese-like_dom_sf"/>
</dbReference>
<keyword evidence="9 11" id="KW-0501">Molybdenum cofactor biosynthesis</keyword>
<evidence type="ECO:0000313" key="15">
    <source>
        <dbReference type="Proteomes" id="UP001381693"/>
    </source>
</evidence>
<keyword evidence="6 11" id="KW-0547">Nucleotide-binding</keyword>
<name>A0AAN9ADV8_HALRR</name>
<evidence type="ECO:0000256" key="9">
    <source>
        <dbReference type="ARBA" id="ARBA00023150"/>
    </source>
</evidence>
<feature type="binding site" evidence="11">
    <location>
        <begin position="243"/>
        <end position="244"/>
    </location>
    <ligand>
        <name>ATP</name>
        <dbReference type="ChEBI" id="CHEBI:30616"/>
    </ligand>
</feature>
<dbReference type="EC" id="2.8.1.-" evidence="11"/>
<feature type="binding site" evidence="11">
    <location>
        <begin position="182"/>
        <end position="186"/>
    </location>
    <ligand>
        <name>ATP</name>
        <dbReference type="ChEBI" id="CHEBI:30616"/>
    </ligand>
</feature>
<dbReference type="PANTHER" id="PTHR10953">
    <property type="entry name" value="UBIQUITIN-ACTIVATING ENZYME E1"/>
    <property type="match status" value="1"/>
</dbReference>
<sequence length="509" mass="56702">MFLQNSYENRSLIQNILRSTIWVEIIKKECYIASKFQEFFKLYLKVYSMSSNKYLSQMENWSKEDLIRELQKREEENIALKNQLQMMKNSENDNNTIPSSVKELNSFAILPKVCSELSKEEVARYSRQLILPELGPSGQKKLVAASVLIVGCGGLGCPSAIYLAAAGVGCLGLIDYDTVEKSNLHRQILHTEKRIGISKASSVGMSVKALNSNVDIIPFDVSLTSETALQIIPKFDLVLDCTDNVATRYLLNDACVIANKPLVSGSALRYEGQLTIYHLGGGPCFRCIHPKPPPPETVTNCSDGGVLGVVPGVIGCLQALEAIKVITGMGSTLSERLLLFDGLQGMFRTVKLRSRKNTCEVCGDEPSITQLIDYEQFCGAKATDKDKGLRVLQKHQRISVMEYKEIVDRKTTHILLDVRLPVELEICSLPNAVNIPLKDIKKLENITTIREMLSSLQTQKIYCLCRRGNDSQLAVSALQEELQGDYDIRDIVGGLTEWSHKIDSTIPIY</sequence>
<keyword evidence="15" id="KW-1185">Reference proteome</keyword>
<proteinExistence type="inferred from homology"/>
<feature type="binding site" evidence="11">
    <location>
        <position position="287"/>
    </location>
    <ligand>
        <name>Zn(2+)</name>
        <dbReference type="ChEBI" id="CHEBI:29105"/>
    </ligand>
</feature>
<evidence type="ECO:0000256" key="6">
    <source>
        <dbReference type="ARBA" id="ARBA00022741"/>
    </source>
</evidence>
<dbReference type="AlphaFoldDB" id="A0AAN9ADV8"/>
<comment type="subcellular location">
    <subcellularLocation>
        <location evidence="1">Cytoplasm</location>
        <location evidence="1">Cytosol</location>
    </subcellularLocation>
</comment>
<dbReference type="SMART" id="SM00450">
    <property type="entry name" value="RHOD"/>
    <property type="match status" value="1"/>
</dbReference>
<evidence type="ECO:0000256" key="11">
    <source>
        <dbReference type="HAMAP-Rule" id="MF_03049"/>
    </source>
</evidence>
<evidence type="ECO:0000256" key="3">
    <source>
        <dbReference type="ARBA" id="ARBA00022679"/>
    </source>
</evidence>
<dbReference type="GO" id="GO:0002143">
    <property type="term" value="P:tRNA wobble position uridine thiolation"/>
    <property type="evidence" value="ECO:0007669"/>
    <property type="project" value="InterPro"/>
</dbReference>
<dbReference type="NCBIfam" id="NF004281">
    <property type="entry name" value="PRK05690.1"/>
    <property type="match status" value="1"/>
</dbReference>
<evidence type="ECO:0000259" key="13">
    <source>
        <dbReference type="PROSITE" id="PS50206"/>
    </source>
</evidence>
<evidence type="ECO:0000256" key="4">
    <source>
        <dbReference type="ARBA" id="ARBA00022694"/>
    </source>
</evidence>
<feature type="binding site" evidence="11">
    <location>
        <position position="359"/>
    </location>
    <ligand>
        <name>Zn(2+)</name>
        <dbReference type="ChEBI" id="CHEBI:29105"/>
    </ligand>
</feature>
<dbReference type="Pfam" id="PF00581">
    <property type="entry name" value="Rhodanese"/>
    <property type="match status" value="1"/>
</dbReference>
<comment type="function">
    <text evidence="11">Plays a central role in 2-thiolation of mcm(5)S(2)U at tRNA wobble positions of cytosolic tRNA(Lys), tRNA(Glu) and tRNA(Gln). Acts by mediating the C-terminal thiocarboxylation of the sulfur carrier URM1. Its N-terminus first activates URM1 as acyl-adenylate (-COAMP), then the persulfide sulfur on the catalytic cysteine is transferred to URM1 to form thiocarboxylation (-COSH) of its C-terminus. The reaction probably involves hydrogen sulfide that is generated from the persulfide intermediate and that acts as nucleophile towards URM1. Subsequently, a transient disulfide bond is formed. Does not use thiosulfate as sulfur donor; NFS1 probably acting as a sulfur donor for thiocarboxylation reactions.</text>
</comment>
<keyword evidence="2 11" id="KW-0963">Cytoplasm</keyword>
<evidence type="ECO:0000313" key="14">
    <source>
        <dbReference type="EMBL" id="KAK7080767.1"/>
    </source>
</evidence>
<dbReference type="EMBL" id="JAXCGZ010005798">
    <property type="protein sequence ID" value="KAK7080767.1"/>
    <property type="molecule type" value="Genomic_DNA"/>
</dbReference>
<dbReference type="InterPro" id="IPR000594">
    <property type="entry name" value="ThiF_NAD_FAD-bd"/>
</dbReference>
<accession>A0AAN9ADV8</accession>
<dbReference type="GO" id="GO:0042292">
    <property type="term" value="F:URM1 activating enzyme activity"/>
    <property type="evidence" value="ECO:0007669"/>
    <property type="project" value="TreeGrafter"/>
</dbReference>
<comment type="similarity">
    <text evidence="11">In the N-terminal section; belongs to the HesA/MoeB/ThiF family. UBA4 subfamily.</text>
</comment>
<dbReference type="GO" id="GO:0005524">
    <property type="term" value="F:ATP binding"/>
    <property type="evidence" value="ECO:0007669"/>
    <property type="project" value="UniProtKB-KW"/>
</dbReference>
<keyword evidence="12" id="KW-0175">Coiled coil</keyword>
<feature type="binding site" evidence="11">
    <location>
        <position position="284"/>
    </location>
    <ligand>
        <name>Zn(2+)</name>
        <dbReference type="ChEBI" id="CHEBI:29105"/>
    </ligand>
</feature>
<dbReference type="PANTHER" id="PTHR10953:SF102">
    <property type="entry name" value="ADENYLYLTRANSFERASE AND SULFURTRANSFERASE MOCS3"/>
    <property type="match status" value="1"/>
</dbReference>
<comment type="pathway">
    <text evidence="11">tRNA modification; 5-methoxycarbonylmethyl-2-thiouridine-tRNA biosynthesis.</text>
</comment>
<dbReference type="InterPro" id="IPR035985">
    <property type="entry name" value="Ubiquitin-activating_enz"/>
</dbReference>
<dbReference type="Proteomes" id="UP001381693">
    <property type="component" value="Unassembled WGS sequence"/>
</dbReference>
<evidence type="ECO:0000256" key="2">
    <source>
        <dbReference type="ARBA" id="ARBA00022490"/>
    </source>
</evidence>
<comment type="cofactor">
    <cofactor evidence="11">
        <name>Zn(2+)</name>
        <dbReference type="ChEBI" id="CHEBI:29105"/>
    </cofactor>
    <text evidence="11">Binds 1 zinc ion per subunit.</text>
</comment>
<keyword evidence="5 11" id="KW-0479">Metal-binding</keyword>
<feature type="domain" description="Rhodanese" evidence="13">
    <location>
        <begin position="409"/>
        <end position="507"/>
    </location>
</feature>
<keyword evidence="3 11" id="KW-0808">Transferase</keyword>
<keyword evidence="4 11" id="KW-0819">tRNA processing</keyword>
<evidence type="ECO:0000256" key="7">
    <source>
        <dbReference type="ARBA" id="ARBA00022833"/>
    </source>
</evidence>
<dbReference type="EC" id="2.7.7.-" evidence="11"/>
<dbReference type="GO" id="GO:0005829">
    <property type="term" value="C:cytosol"/>
    <property type="evidence" value="ECO:0007669"/>
    <property type="project" value="UniProtKB-SubCell"/>
</dbReference>
<evidence type="ECO:0000256" key="8">
    <source>
        <dbReference type="ARBA" id="ARBA00022840"/>
    </source>
</evidence>
<keyword evidence="10 11" id="KW-0511">Multifunctional enzyme</keyword>
<keyword evidence="7 11" id="KW-0862">Zinc</keyword>
<feature type="active site" description="Glycyl thioester intermediate; for adenylyltransferase activity" evidence="11">
    <location>
        <position position="301"/>
    </location>
</feature>
<dbReference type="FunFam" id="3.40.50.720:FF:000206">
    <property type="entry name" value="Adenylyltransferase and sulfurtransferase MOCS3"/>
    <property type="match status" value="1"/>
</dbReference>
<evidence type="ECO:0000256" key="5">
    <source>
        <dbReference type="ARBA" id="ARBA00022723"/>
    </source>
</evidence>
<dbReference type="InterPro" id="IPR001763">
    <property type="entry name" value="Rhodanese-like_dom"/>
</dbReference>
<dbReference type="InterPro" id="IPR045886">
    <property type="entry name" value="ThiF/MoeB/HesA"/>
</dbReference>
<dbReference type="GO" id="GO:0004792">
    <property type="term" value="F:thiosulfate-cyanide sulfurtransferase activity"/>
    <property type="evidence" value="ECO:0007669"/>
    <property type="project" value="TreeGrafter"/>
</dbReference>
<feature type="coiled-coil region" evidence="12">
    <location>
        <begin position="63"/>
        <end position="90"/>
    </location>
</feature>
<dbReference type="HAMAP" id="MF_03049">
    <property type="entry name" value="MOCS3_Uba4"/>
    <property type="match status" value="1"/>
</dbReference>
<feature type="binding site" evidence="11">
    <location>
        <position position="175"/>
    </location>
    <ligand>
        <name>ATP</name>
        <dbReference type="ChEBI" id="CHEBI:30616"/>
    </ligand>
</feature>
<dbReference type="FunFam" id="3.40.250.10:FF:000014">
    <property type="entry name" value="Adenylyltransferase and sulfurtransferase MOCS3"/>
    <property type="match status" value="1"/>
</dbReference>
<feature type="active site" description="Cysteine persulfide intermediate; for sulfurtransferase activity" evidence="11">
    <location>
        <position position="465"/>
    </location>
</feature>
<dbReference type="Pfam" id="PF00899">
    <property type="entry name" value="ThiF"/>
    <property type="match status" value="1"/>
</dbReference>